<dbReference type="EMBL" id="JAUSRF010000001">
    <property type="protein sequence ID" value="MDP9835630.1"/>
    <property type="molecule type" value="Genomic_DNA"/>
</dbReference>
<evidence type="ECO:0000313" key="2">
    <source>
        <dbReference type="Proteomes" id="UP001241472"/>
    </source>
</evidence>
<evidence type="ECO:0008006" key="3">
    <source>
        <dbReference type="Google" id="ProtNLM"/>
    </source>
</evidence>
<comment type="caution">
    <text evidence="1">The sequence shown here is derived from an EMBL/GenBank/DDBJ whole genome shotgun (WGS) entry which is preliminary data.</text>
</comment>
<dbReference type="Proteomes" id="UP001241472">
    <property type="component" value="Unassembled WGS sequence"/>
</dbReference>
<name>A0ABT9PMF5_9HYPH</name>
<gene>
    <name evidence="1" type="ORF">J2T09_000371</name>
</gene>
<reference evidence="1 2" key="1">
    <citation type="submission" date="2023-07" db="EMBL/GenBank/DDBJ databases">
        <title>Sorghum-associated microbial communities from plants grown in Nebraska, USA.</title>
        <authorList>
            <person name="Schachtman D."/>
        </authorList>
    </citation>
    <scope>NUCLEOTIDE SEQUENCE [LARGE SCALE GENOMIC DNA]</scope>
    <source>
        <strain evidence="1 2">DS1307</strain>
    </source>
</reference>
<keyword evidence="2" id="KW-1185">Reference proteome</keyword>
<dbReference type="RefSeq" id="WP_306830440.1">
    <property type="nucleotide sequence ID" value="NZ_JAUSRF010000001.1"/>
</dbReference>
<organism evidence="1 2">
    <name type="scientific">Neorhizobium huautlense</name>
    <dbReference type="NCBI Taxonomy" id="67774"/>
    <lineage>
        <taxon>Bacteria</taxon>
        <taxon>Pseudomonadati</taxon>
        <taxon>Pseudomonadota</taxon>
        <taxon>Alphaproteobacteria</taxon>
        <taxon>Hyphomicrobiales</taxon>
        <taxon>Rhizobiaceae</taxon>
        <taxon>Rhizobium/Agrobacterium group</taxon>
        <taxon>Neorhizobium</taxon>
    </lineage>
</organism>
<sequence>MVSSISISPPNSLVFVSGGAGDFNSFIDQYKGEVVFATPTVIGLGTLCEIDGPTRITLAKGHVDAGGLSKSFSGSLQGLNGRLVVGTCEGDVLLSGDAASAIVTIEVFSNDPSEPNEILIVYS</sequence>
<evidence type="ECO:0000313" key="1">
    <source>
        <dbReference type="EMBL" id="MDP9835630.1"/>
    </source>
</evidence>
<accession>A0ABT9PMF5</accession>
<protein>
    <recommendedName>
        <fullName evidence="3">Dirigent protein</fullName>
    </recommendedName>
</protein>
<proteinExistence type="predicted"/>